<feature type="region of interest" description="Disordered" evidence="1">
    <location>
        <begin position="188"/>
        <end position="215"/>
    </location>
</feature>
<sequence length="437" mass="47912">MAANIGGVTYEVDFKPNTAILAYPSESSSITVSSLGDTIVGDVQKKKQKGRSFGFSLPSKLKKKFTSRTNKKIKGKAKMASLKSAAAAASEPSKNLIRKWNSTSSWNYEPLESSGSLFAGRLEDDNVNINSLPTVPEESSERLQPQESSSSSSSFRLNKNKTTQNEVVQENIPKKKWKRLKRLLTKFKNHKSSQSSVADTASTTSSPSPPPRVESLDAALRDDTEVALASADDTFFSIPPETTTCLPSHKTPLPPSLTLVRPSSVARQASAANFVNMMPQEVEYPSDEEDSSVDSIVSPVPCGSPPRTKKILNYKKNVKVANNKKKTKAPVVVAKSSTATTTATVVALRRWNVWALLLVAVLCALSVWQAWFALPREAVSEPVISLVSSGANISYVGECYYYKVDGRDEWPWDEYEARSVYSTMFDENGVLDCSFHF</sequence>
<gene>
    <name evidence="3" type="ORF">CYCCA115_LOCUS6470</name>
</gene>
<dbReference type="AlphaFoldDB" id="A0AAD2CP51"/>
<proteinExistence type="predicted"/>
<evidence type="ECO:0000313" key="3">
    <source>
        <dbReference type="EMBL" id="CAJ1939185.1"/>
    </source>
</evidence>
<organism evidence="3 4">
    <name type="scientific">Cylindrotheca closterium</name>
    <dbReference type="NCBI Taxonomy" id="2856"/>
    <lineage>
        <taxon>Eukaryota</taxon>
        <taxon>Sar</taxon>
        <taxon>Stramenopiles</taxon>
        <taxon>Ochrophyta</taxon>
        <taxon>Bacillariophyta</taxon>
        <taxon>Bacillariophyceae</taxon>
        <taxon>Bacillariophycidae</taxon>
        <taxon>Bacillariales</taxon>
        <taxon>Bacillariaceae</taxon>
        <taxon>Cylindrotheca</taxon>
    </lineage>
</organism>
<comment type="caution">
    <text evidence="3">The sequence shown here is derived from an EMBL/GenBank/DDBJ whole genome shotgun (WGS) entry which is preliminary data.</text>
</comment>
<keyword evidence="2" id="KW-1133">Transmembrane helix</keyword>
<dbReference type="EMBL" id="CAKOGP040000779">
    <property type="protein sequence ID" value="CAJ1939185.1"/>
    <property type="molecule type" value="Genomic_DNA"/>
</dbReference>
<evidence type="ECO:0000256" key="2">
    <source>
        <dbReference type="SAM" id="Phobius"/>
    </source>
</evidence>
<keyword evidence="4" id="KW-1185">Reference proteome</keyword>
<name>A0AAD2CP51_9STRA</name>
<dbReference type="Proteomes" id="UP001295423">
    <property type="component" value="Unassembled WGS sequence"/>
</dbReference>
<accession>A0AAD2CP51</accession>
<feature type="transmembrane region" description="Helical" evidence="2">
    <location>
        <begin position="351"/>
        <end position="374"/>
    </location>
</feature>
<reference evidence="3" key="1">
    <citation type="submission" date="2023-08" db="EMBL/GenBank/DDBJ databases">
        <authorList>
            <person name="Audoor S."/>
            <person name="Bilcke G."/>
        </authorList>
    </citation>
    <scope>NUCLEOTIDE SEQUENCE</scope>
</reference>
<evidence type="ECO:0000313" key="4">
    <source>
        <dbReference type="Proteomes" id="UP001295423"/>
    </source>
</evidence>
<feature type="compositionally biased region" description="Low complexity" evidence="1">
    <location>
        <begin position="192"/>
        <end position="206"/>
    </location>
</feature>
<keyword evidence="2" id="KW-0812">Transmembrane</keyword>
<feature type="region of interest" description="Disordered" evidence="1">
    <location>
        <begin position="128"/>
        <end position="174"/>
    </location>
</feature>
<feature type="compositionally biased region" description="Low complexity" evidence="1">
    <location>
        <begin position="142"/>
        <end position="157"/>
    </location>
</feature>
<protein>
    <submittedName>
        <fullName evidence="3">Uncharacterized protein</fullName>
    </submittedName>
</protein>
<keyword evidence="2" id="KW-0472">Membrane</keyword>
<evidence type="ECO:0000256" key="1">
    <source>
        <dbReference type="SAM" id="MobiDB-lite"/>
    </source>
</evidence>